<dbReference type="Proteomes" id="UP000000763">
    <property type="component" value="Chromosome 10"/>
</dbReference>
<reference evidence="3" key="1">
    <citation type="journal article" date="2005" name="Nature">
        <title>The map-based sequence of the rice genome.</title>
        <authorList>
            <consortium name="International rice genome sequencing project (IRGSP)"/>
            <person name="Matsumoto T."/>
            <person name="Wu J."/>
            <person name="Kanamori H."/>
            <person name="Katayose Y."/>
            <person name="Fujisawa M."/>
            <person name="Namiki N."/>
            <person name="Mizuno H."/>
            <person name="Yamamoto K."/>
            <person name="Antonio B.A."/>
            <person name="Baba T."/>
            <person name="Sakata K."/>
            <person name="Nagamura Y."/>
            <person name="Aoki H."/>
            <person name="Arikawa K."/>
            <person name="Arita K."/>
            <person name="Bito T."/>
            <person name="Chiden Y."/>
            <person name="Fujitsuka N."/>
            <person name="Fukunaka R."/>
            <person name="Hamada M."/>
            <person name="Harada C."/>
            <person name="Hayashi A."/>
            <person name="Hijishita S."/>
            <person name="Honda M."/>
            <person name="Hosokawa S."/>
            <person name="Ichikawa Y."/>
            <person name="Idonuma A."/>
            <person name="Iijima M."/>
            <person name="Ikeda M."/>
            <person name="Ikeno M."/>
            <person name="Ito K."/>
            <person name="Ito S."/>
            <person name="Ito T."/>
            <person name="Ito Y."/>
            <person name="Ito Y."/>
            <person name="Iwabuchi A."/>
            <person name="Kamiya K."/>
            <person name="Karasawa W."/>
            <person name="Kurita K."/>
            <person name="Katagiri S."/>
            <person name="Kikuta A."/>
            <person name="Kobayashi H."/>
            <person name="Kobayashi N."/>
            <person name="Machita K."/>
            <person name="Maehara T."/>
            <person name="Masukawa M."/>
            <person name="Mizubayashi T."/>
            <person name="Mukai Y."/>
            <person name="Nagasaki H."/>
            <person name="Nagata Y."/>
            <person name="Naito S."/>
            <person name="Nakashima M."/>
            <person name="Nakama Y."/>
            <person name="Nakamichi Y."/>
            <person name="Nakamura M."/>
            <person name="Meguro A."/>
            <person name="Negishi M."/>
            <person name="Ohta I."/>
            <person name="Ohta T."/>
            <person name="Okamoto M."/>
            <person name="Ono N."/>
            <person name="Saji S."/>
            <person name="Sakaguchi M."/>
            <person name="Sakai K."/>
            <person name="Shibata M."/>
            <person name="Shimokawa T."/>
            <person name="Song J."/>
            <person name="Takazaki Y."/>
            <person name="Terasawa K."/>
            <person name="Tsugane M."/>
            <person name="Tsuji K."/>
            <person name="Ueda S."/>
            <person name="Waki K."/>
            <person name="Yamagata H."/>
            <person name="Yamamoto M."/>
            <person name="Yamamoto S."/>
            <person name="Yamane H."/>
            <person name="Yoshiki S."/>
            <person name="Yoshihara R."/>
            <person name="Yukawa K."/>
            <person name="Zhong H."/>
            <person name="Yano M."/>
            <person name="Yuan Q."/>
            <person name="Ouyang S."/>
            <person name="Liu J."/>
            <person name="Jones K.M."/>
            <person name="Gansberger K."/>
            <person name="Moffat K."/>
            <person name="Hill J."/>
            <person name="Bera J."/>
            <person name="Fadrosh D."/>
            <person name="Jin S."/>
            <person name="Johri S."/>
            <person name="Kim M."/>
            <person name="Overton L."/>
            <person name="Reardon M."/>
            <person name="Tsitrin T."/>
            <person name="Vuong H."/>
            <person name="Weaver B."/>
            <person name="Ciecko A."/>
            <person name="Tallon L."/>
            <person name="Jackson J."/>
            <person name="Pai G."/>
            <person name="Aken S.V."/>
            <person name="Utterback T."/>
            <person name="Reidmuller S."/>
            <person name="Feldblyum T."/>
            <person name="Hsiao J."/>
            <person name="Zismann V."/>
            <person name="Iobst S."/>
            <person name="de Vazeille A.R."/>
            <person name="Buell C.R."/>
            <person name="Ying K."/>
            <person name="Li Y."/>
            <person name="Lu T."/>
            <person name="Huang Y."/>
            <person name="Zhao Q."/>
            <person name="Feng Q."/>
            <person name="Zhang L."/>
            <person name="Zhu J."/>
            <person name="Weng Q."/>
            <person name="Mu J."/>
            <person name="Lu Y."/>
            <person name="Fan D."/>
            <person name="Liu Y."/>
            <person name="Guan J."/>
            <person name="Zhang Y."/>
            <person name="Yu S."/>
            <person name="Liu X."/>
            <person name="Zhang Y."/>
            <person name="Hong G."/>
            <person name="Han B."/>
            <person name="Choisne N."/>
            <person name="Demange N."/>
            <person name="Orjeda G."/>
            <person name="Samain S."/>
            <person name="Cattolico L."/>
            <person name="Pelletier E."/>
            <person name="Couloux A."/>
            <person name="Segurens B."/>
            <person name="Wincker P."/>
            <person name="D'Hont A."/>
            <person name="Scarpelli C."/>
            <person name="Weissenbach J."/>
            <person name="Salanoubat M."/>
            <person name="Quetier F."/>
            <person name="Yu Y."/>
            <person name="Kim H.R."/>
            <person name="Rambo T."/>
            <person name="Currie J."/>
            <person name="Collura K."/>
            <person name="Luo M."/>
            <person name="Yang T."/>
            <person name="Ammiraju J.S.S."/>
            <person name="Engler F."/>
            <person name="Soderlund C."/>
            <person name="Wing R.A."/>
            <person name="Palmer L.E."/>
            <person name="de la Bastide M."/>
            <person name="Spiegel L."/>
            <person name="Nascimento L."/>
            <person name="Zutavern T."/>
            <person name="O'Shaughnessy A."/>
            <person name="Dike S."/>
            <person name="Dedhia N."/>
            <person name="Preston R."/>
            <person name="Balija V."/>
            <person name="McCombie W.R."/>
            <person name="Chow T."/>
            <person name="Chen H."/>
            <person name="Chung M."/>
            <person name="Chen C."/>
            <person name="Shaw J."/>
            <person name="Wu H."/>
            <person name="Hsiao K."/>
            <person name="Chao Y."/>
            <person name="Chu M."/>
            <person name="Cheng C."/>
            <person name="Hour A."/>
            <person name="Lee P."/>
            <person name="Lin S."/>
            <person name="Lin Y."/>
            <person name="Liou J."/>
            <person name="Liu S."/>
            <person name="Hsing Y."/>
            <person name="Raghuvanshi S."/>
            <person name="Mohanty A."/>
            <person name="Bharti A.K."/>
            <person name="Gaur A."/>
            <person name="Gupta V."/>
            <person name="Kumar D."/>
            <person name="Ravi V."/>
            <person name="Vij S."/>
            <person name="Kapur A."/>
            <person name="Khurana P."/>
            <person name="Khurana P."/>
            <person name="Khurana J.P."/>
            <person name="Tyagi A.K."/>
            <person name="Gaikwad K."/>
            <person name="Singh A."/>
            <person name="Dalal V."/>
            <person name="Srivastava S."/>
            <person name="Dixit A."/>
            <person name="Pal A.K."/>
            <person name="Ghazi I.A."/>
            <person name="Yadav M."/>
            <person name="Pandit A."/>
            <person name="Bhargava A."/>
            <person name="Sureshbabu K."/>
            <person name="Batra K."/>
            <person name="Sharma T.R."/>
            <person name="Mohapatra T."/>
            <person name="Singh N.K."/>
            <person name="Messing J."/>
            <person name="Nelson A.B."/>
            <person name="Fuks G."/>
            <person name="Kavchok S."/>
            <person name="Keizer G."/>
            <person name="Linton E."/>
            <person name="Llaca V."/>
            <person name="Song R."/>
            <person name="Tanyolac B."/>
            <person name="Young S."/>
            <person name="Ho-Il K."/>
            <person name="Hahn J.H."/>
            <person name="Sangsakoo G."/>
            <person name="Vanavichit A."/>
            <person name="de Mattos Luiz.A.T."/>
            <person name="Zimmer P.D."/>
            <person name="Malone G."/>
            <person name="Dellagostin O."/>
            <person name="de Oliveira A.C."/>
            <person name="Bevan M."/>
            <person name="Bancroft I."/>
            <person name="Minx P."/>
            <person name="Cordum H."/>
            <person name="Wilson R."/>
            <person name="Cheng Z."/>
            <person name="Jin W."/>
            <person name="Jiang J."/>
            <person name="Leong S.A."/>
            <person name="Iwama H."/>
            <person name="Gojobori T."/>
            <person name="Itoh T."/>
            <person name="Niimura Y."/>
            <person name="Fujii Y."/>
            <person name="Habara T."/>
            <person name="Sakai H."/>
            <person name="Sato Y."/>
            <person name="Wilson G."/>
            <person name="Kumar K."/>
            <person name="McCouch S."/>
            <person name="Juretic N."/>
            <person name="Hoen D."/>
            <person name="Wright S."/>
            <person name="Bruskiewich R."/>
            <person name="Bureau T."/>
            <person name="Miyao A."/>
            <person name="Hirochika H."/>
            <person name="Nishikawa T."/>
            <person name="Kadowaki K."/>
            <person name="Sugiura M."/>
            <person name="Burr B."/>
            <person name="Sasaki T."/>
        </authorList>
    </citation>
    <scope>NUCLEOTIDE SEQUENCE [LARGE SCALE GENOMIC DNA]</scope>
    <source>
        <strain evidence="3">cv. Nipponbare</strain>
    </source>
</reference>
<evidence type="ECO:0000256" key="1">
    <source>
        <dbReference type="SAM" id="MobiDB-lite"/>
    </source>
</evidence>
<proteinExistence type="predicted"/>
<evidence type="ECO:0000313" key="2">
    <source>
        <dbReference type="EMBL" id="AAN04996.1"/>
    </source>
</evidence>
<reference evidence="3" key="2">
    <citation type="journal article" date="2008" name="Nucleic Acids Res.">
        <title>The rice annotation project database (RAP-DB): 2008 update.</title>
        <authorList>
            <consortium name="The rice annotation project (RAP)"/>
        </authorList>
    </citation>
    <scope>GENOME REANNOTATION</scope>
    <source>
        <strain evidence="3">cv. Nipponbare</strain>
    </source>
</reference>
<feature type="region of interest" description="Disordered" evidence="1">
    <location>
        <begin position="60"/>
        <end position="88"/>
    </location>
</feature>
<organism evidence="2 3">
    <name type="scientific">Oryza sativa subsp. japonica</name>
    <name type="common">Rice</name>
    <dbReference type="NCBI Taxonomy" id="39947"/>
    <lineage>
        <taxon>Eukaryota</taxon>
        <taxon>Viridiplantae</taxon>
        <taxon>Streptophyta</taxon>
        <taxon>Embryophyta</taxon>
        <taxon>Tracheophyta</taxon>
        <taxon>Spermatophyta</taxon>
        <taxon>Magnoliopsida</taxon>
        <taxon>Liliopsida</taxon>
        <taxon>Poales</taxon>
        <taxon>Poaceae</taxon>
        <taxon>BOP clade</taxon>
        <taxon>Oryzoideae</taxon>
        <taxon>Oryzeae</taxon>
        <taxon>Oryzinae</taxon>
        <taxon>Oryza</taxon>
        <taxon>Oryza sativa</taxon>
    </lineage>
</organism>
<accession>Q8LMN3</accession>
<name>Q8LMN3_ORYSJ</name>
<gene>
    <name evidence="2" type="ordered locus">LOC_Os10g10940</name>
</gene>
<dbReference type="AlphaFoldDB" id="Q8LMN3"/>
<protein>
    <submittedName>
        <fullName evidence="2">Uncharacterized protein</fullName>
    </submittedName>
</protein>
<sequence length="88" mass="10180">MACRRKPPGHLLQSLPSCTFFCHFFRHRPPGEERWLRQRPVKWVEDNNDWRNGWMMMTGVAGGGRQQPVPNNNDKAVGGDESNPTMKM</sequence>
<dbReference type="EMBL" id="AC105744">
    <property type="protein sequence ID" value="AAN04996.1"/>
    <property type="molecule type" value="Genomic_DNA"/>
</dbReference>
<evidence type="ECO:0000313" key="3">
    <source>
        <dbReference type="Proteomes" id="UP000000763"/>
    </source>
</evidence>